<dbReference type="AlphaFoldDB" id="A0A183TB67"/>
<organism evidence="3">
    <name type="scientific">Schistocephalus solidus</name>
    <name type="common">Tapeworm</name>
    <dbReference type="NCBI Taxonomy" id="70667"/>
    <lineage>
        <taxon>Eukaryota</taxon>
        <taxon>Metazoa</taxon>
        <taxon>Spiralia</taxon>
        <taxon>Lophotrochozoa</taxon>
        <taxon>Platyhelminthes</taxon>
        <taxon>Cestoda</taxon>
        <taxon>Eucestoda</taxon>
        <taxon>Diphyllobothriidea</taxon>
        <taxon>Diphyllobothriidae</taxon>
        <taxon>Schistocephalus</taxon>
    </lineage>
</organism>
<dbReference type="EMBL" id="UYSU01038307">
    <property type="protein sequence ID" value="VDM00101.1"/>
    <property type="molecule type" value="Genomic_DNA"/>
</dbReference>
<sequence>MTQTLENLHAPDNNAIAETRWCQLRNVFQLTALEVLGRGCRQHQDWFGENDVGISNLLVEVYRLHKAYMDL</sequence>
<proteinExistence type="predicted"/>
<dbReference type="OrthoDB" id="6282404at2759"/>
<reference evidence="3" key="1">
    <citation type="submission" date="2016-06" db="UniProtKB">
        <authorList>
            <consortium name="WormBaseParasite"/>
        </authorList>
    </citation>
    <scope>IDENTIFICATION</scope>
</reference>
<name>A0A183TB67_SCHSO</name>
<keyword evidence="2" id="KW-1185">Reference proteome</keyword>
<evidence type="ECO:0000313" key="2">
    <source>
        <dbReference type="Proteomes" id="UP000275846"/>
    </source>
</evidence>
<accession>A0A183TB67</accession>
<dbReference type="WBParaSite" id="SSLN_0001423001-mRNA-1">
    <property type="protein sequence ID" value="SSLN_0001423001-mRNA-1"/>
    <property type="gene ID" value="SSLN_0001423001"/>
</dbReference>
<dbReference type="Proteomes" id="UP000275846">
    <property type="component" value="Unassembled WGS sequence"/>
</dbReference>
<reference evidence="1 2" key="2">
    <citation type="submission" date="2018-11" db="EMBL/GenBank/DDBJ databases">
        <authorList>
            <consortium name="Pathogen Informatics"/>
        </authorList>
    </citation>
    <scope>NUCLEOTIDE SEQUENCE [LARGE SCALE GENOMIC DNA]</scope>
    <source>
        <strain evidence="1 2">NST_G2</strain>
    </source>
</reference>
<evidence type="ECO:0000313" key="3">
    <source>
        <dbReference type="WBParaSite" id="SSLN_0001423001-mRNA-1"/>
    </source>
</evidence>
<gene>
    <name evidence="1" type="ORF">SSLN_LOCUS13715</name>
</gene>
<protein>
    <submittedName>
        <fullName evidence="3">Transposase</fullName>
    </submittedName>
</protein>
<evidence type="ECO:0000313" key="1">
    <source>
        <dbReference type="EMBL" id="VDM00101.1"/>
    </source>
</evidence>